<protein>
    <submittedName>
        <fullName evidence="2">Uncharacterized protein</fullName>
    </submittedName>
</protein>
<gene>
    <name evidence="1" type="ORF">K452DRAFT_260800</name>
    <name evidence="2" type="ORF">K452DRAFT_322958</name>
</gene>
<dbReference type="EMBL" id="ML995565">
    <property type="protein sequence ID" value="KAF2135613.1"/>
    <property type="molecule type" value="Genomic_DNA"/>
</dbReference>
<evidence type="ECO:0000313" key="3">
    <source>
        <dbReference type="Proteomes" id="UP000799438"/>
    </source>
</evidence>
<proteinExistence type="predicted"/>
<dbReference type="Proteomes" id="UP000799438">
    <property type="component" value="Unassembled WGS sequence"/>
</dbReference>
<dbReference type="RefSeq" id="XP_033391080.1">
    <property type="nucleotide sequence ID" value="XM_033538550.1"/>
</dbReference>
<evidence type="ECO:0000313" key="2">
    <source>
        <dbReference type="EMBL" id="KAF2135613.1"/>
    </source>
</evidence>
<dbReference type="GeneID" id="54296046"/>
<evidence type="ECO:0000313" key="1">
    <source>
        <dbReference type="EMBL" id="KAF2135362.1"/>
    </source>
</evidence>
<keyword evidence="3" id="KW-1185">Reference proteome</keyword>
<dbReference type="EMBL" id="ML995594">
    <property type="protein sequence ID" value="KAF2135362.1"/>
    <property type="molecule type" value="Genomic_DNA"/>
</dbReference>
<dbReference type="AlphaFoldDB" id="A0A6A6AWQ6"/>
<dbReference type="OrthoDB" id="4740148at2759"/>
<accession>A0A6A6AWQ6</accession>
<reference evidence="2" key="1">
    <citation type="journal article" date="2020" name="Stud. Mycol.">
        <title>101 Dothideomycetes genomes: a test case for predicting lifestyles and emergence of pathogens.</title>
        <authorList>
            <person name="Haridas S."/>
            <person name="Albert R."/>
            <person name="Binder M."/>
            <person name="Bloem J."/>
            <person name="Labutti K."/>
            <person name="Salamov A."/>
            <person name="Andreopoulos B."/>
            <person name="Baker S."/>
            <person name="Barry K."/>
            <person name="Bills G."/>
            <person name="Bluhm B."/>
            <person name="Cannon C."/>
            <person name="Castanera R."/>
            <person name="Culley D."/>
            <person name="Daum C."/>
            <person name="Ezra D."/>
            <person name="Gonzalez J."/>
            <person name="Henrissat B."/>
            <person name="Kuo A."/>
            <person name="Liang C."/>
            <person name="Lipzen A."/>
            <person name="Lutzoni F."/>
            <person name="Magnuson J."/>
            <person name="Mondo S."/>
            <person name="Nolan M."/>
            <person name="Ohm R."/>
            <person name="Pangilinan J."/>
            <person name="Park H.-J."/>
            <person name="Ramirez L."/>
            <person name="Alfaro M."/>
            <person name="Sun H."/>
            <person name="Tritt A."/>
            <person name="Yoshinaga Y."/>
            <person name="Zwiers L.-H."/>
            <person name="Turgeon B."/>
            <person name="Goodwin S."/>
            <person name="Spatafora J."/>
            <person name="Crous P."/>
            <person name="Grigoriev I."/>
        </authorList>
    </citation>
    <scope>NUCLEOTIDE SEQUENCE</scope>
    <source>
        <strain evidence="2">CBS 121167</strain>
    </source>
</reference>
<name>A0A6A6AWQ6_9PEZI</name>
<sequence>MTSIVAQDQPSVEVADNLVRSVKEGNDPQSIFYLNPISAENPATRLVGLWTTLHFWATRIENTVSSNLGFDDKGLQASWDRAAYRPRLLDHLARITPWMMNVRDFSEAGQNVKLTGEYHHDKLVYQLAIRRFLGPSLPEGLEERMRIVERYMAETLVLGQDQLTKVRRFGLTFPMTLRQGPLDTQVIRVMMISFEQDVDGDGKTLVISKAGYDAGLNTSLFDQQRFDQAILDRGRAIVTDSTFDVIV</sequence>
<organism evidence="2 3">
    <name type="scientific">Aplosporella prunicola CBS 121167</name>
    <dbReference type="NCBI Taxonomy" id="1176127"/>
    <lineage>
        <taxon>Eukaryota</taxon>
        <taxon>Fungi</taxon>
        <taxon>Dikarya</taxon>
        <taxon>Ascomycota</taxon>
        <taxon>Pezizomycotina</taxon>
        <taxon>Dothideomycetes</taxon>
        <taxon>Dothideomycetes incertae sedis</taxon>
        <taxon>Botryosphaeriales</taxon>
        <taxon>Aplosporellaceae</taxon>
        <taxon>Aplosporella</taxon>
    </lineage>
</organism>